<evidence type="ECO:0000313" key="14">
    <source>
        <dbReference type="Proteomes" id="UP001163739"/>
    </source>
</evidence>
<keyword evidence="5" id="KW-0997">Cell inner membrane</keyword>
<dbReference type="InterPro" id="IPR012902">
    <property type="entry name" value="N_methyl_site"/>
</dbReference>
<dbReference type="NCBIfam" id="TIGR02532">
    <property type="entry name" value="IV_pilin_GFxxxE"/>
    <property type="match status" value="1"/>
</dbReference>
<evidence type="ECO:0000259" key="12">
    <source>
        <dbReference type="Pfam" id="PF12019"/>
    </source>
</evidence>
<accession>A0ABY6N0K5</accession>
<dbReference type="Proteomes" id="UP001163739">
    <property type="component" value="Chromosome"/>
</dbReference>
<evidence type="ECO:0000256" key="9">
    <source>
        <dbReference type="ARBA" id="ARBA00025772"/>
    </source>
</evidence>
<dbReference type="Pfam" id="PF07963">
    <property type="entry name" value="N_methyl"/>
    <property type="match status" value="1"/>
</dbReference>
<evidence type="ECO:0000256" key="11">
    <source>
        <dbReference type="SAM" id="Phobius"/>
    </source>
</evidence>
<evidence type="ECO:0000256" key="7">
    <source>
        <dbReference type="ARBA" id="ARBA00022989"/>
    </source>
</evidence>
<keyword evidence="7 11" id="KW-1133">Transmembrane helix</keyword>
<name>A0ABY6N0K5_9ALTE</name>
<evidence type="ECO:0000256" key="4">
    <source>
        <dbReference type="ARBA" id="ARBA00022481"/>
    </source>
</evidence>
<comment type="subcellular location">
    <subcellularLocation>
        <location evidence="1">Cell inner membrane</location>
        <topology evidence="1">Single-pass membrane protein</topology>
    </subcellularLocation>
</comment>
<evidence type="ECO:0000256" key="3">
    <source>
        <dbReference type="ARBA" id="ARBA00022475"/>
    </source>
</evidence>
<dbReference type="Pfam" id="PF12019">
    <property type="entry name" value="GspH"/>
    <property type="match status" value="1"/>
</dbReference>
<evidence type="ECO:0000256" key="5">
    <source>
        <dbReference type="ARBA" id="ARBA00022519"/>
    </source>
</evidence>
<keyword evidence="6 11" id="KW-0812">Transmembrane</keyword>
<keyword evidence="8 11" id="KW-0472">Membrane</keyword>
<feature type="transmembrane region" description="Helical" evidence="11">
    <location>
        <begin position="6"/>
        <end position="29"/>
    </location>
</feature>
<evidence type="ECO:0000313" key="13">
    <source>
        <dbReference type="EMBL" id="UZE95604.1"/>
    </source>
</evidence>
<evidence type="ECO:0000256" key="8">
    <source>
        <dbReference type="ARBA" id="ARBA00023136"/>
    </source>
</evidence>
<dbReference type="EMBL" id="CP100390">
    <property type="protein sequence ID" value="UZE95604.1"/>
    <property type="molecule type" value="Genomic_DNA"/>
</dbReference>
<dbReference type="RefSeq" id="WP_265047093.1">
    <property type="nucleotide sequence ID" value="NZ_CP100390.1"/>
</dbReference>
<dbReference type="InterPro" id="IPR022346">
    <property type="entry name" value="T2SS_GspH"/>
</dbReference>
<gene>
    <name evidence="13" type="ORF">NKI27_16300</name>
</gene>
<evidence type="ECO:0000256" key="1">
    <source>
        <dbReference type="ARBA" id="ARBA00004377"/>
    </source>
</evidence>
<keyword evidence="14" id="KW-1185">Reference proteome</keyword>
<sequence>MNNKGFTLIELLVTIAILSIIAVIAVPSFGRMIENNKIGSSRDGLLNALQYARTEAVTRNRTVSICPSSNSTSCLATTDWSTGWIVFEDSASGTTPTVGNIIRVYEGVTGFTINFVTEGVVPSPINNFFRYEPTGMLDTGFDSGTFAFCDPDGEATARAIILGVTTGTVRTGAEADAGC</sequence>
<dbReference type="Gene3D" id="3.55.40.10">
    <property type="entry name" value="minor pseudopilin epsh domain"/>
    <property type="match status" value="1"/>
</dbReference>
<organism evidence="13 14">
    <name type="scientific">Alkalimarinus alittae</name>
    <dbReference type="NCBI Taxonomy" id="2961619"/>
    <lineage>
        <taxon>Bacteria</taxon>
        <taxon>Pseudomonadati</taxon>
        <taxon>Pseudomonadota</taxon>
        <taxon>Gammaproteobacteria</taxon>
        <taxon>Alteromonadales</taxon>
        <taxon>Alteromonadaceae</taxon>
        <taxon>Alkalimarinus</taxon>
    </lineage>
</organism>
<evidence type="ECO:0000256" key="6">
    <source>
        <dbReference type="ARBA" id="ARBA00022692"/>
    </source>
</evidence>
<reference evidence="13" key="1">
    <citation type="submission" date="2022-06" db="EMBL/GenBank/DDBJ databases">
        <title>Alkalimarinus sp. nov., isolated from gut of a Alitta virens.</title>
        <authorList>
            <person name="Yang A.I."/>
            <person name="Shin N.-R."/>
        </authorList>
    </citation>
    <scope>NUCLEOTIDE SEQUENCE</scope>
    <source>
        <strain evidence="13">A2M4</strain>
    </source>
</reference>
<comment type="similarity">
    <text evidence="9">Belongs to the GSP H family.</text>
</comment>
<evidence type="ECO:0000256" key="2">
    <source>
        <dbReference type="ARBA" id="ARBA00021549"/>
    </source>
</evidence>
<keyword evidence="4" id="KW-0488">Methylation</keyword>
<dbReference type="SUPFAM" id="SSF54523">
    <property type="entry name" value="Pili subunits"/>
    <property type="match status" value="1"/>
</dbReference>
<dbReference type="PROSITE" id="PS00409">
    <property type="entry name" value="PROKAR_NTER_METHYL"/>
    <property type="match status" value="1"/>
</dbReference>
<keyword evidence="3" id="KW-1003">Cell membrane</keyword>
<dbReference type="InterPro" id="IPR045584">
    <property type="entry name" value="Pilin-like"/>
</dbReference>
<evidence type="ECO:0000256" key="10">
    <source>
        <dbReference type="ARBA" id="ARBA00030775"/>
    </source>
</evidence>
<feature type="domain" description="General secretion pathway GspH" evidence="12">
    <location>
        <begin position="45"/>
        <end position="162"/>
    </location>
</feature>
<protein>
    <recommendedName>
        <fullName evidence="2">Type II secretion system protein H</fullName>
    </recommendedName>
    <alternativeName>
        <fullName evidence="10">General secretion pathway protein H</fullName>
    </alternativeName>
</protein>
<proteinExistence type="inferred from homology"/>